<accession>W9XJ44</accession>
<name>W9XJ44_9EURO</name>
<dbReference type="InterPro" id="IPR007902">
    <property type="entry name" value="Chl4/mis15/CENP-N"/>
</dbReference>
<gene>
    <name evidence="2" type="ORF">A1O3_10148</name>
</gene>
<dbReference type="OrthoDB" id="6585699at2759"/>
<dbReference type="AlphaFoldDB" id="W9XJ44"/>
<dbReference type="GeneID" id="19174229"/>
<comment type="caution">
    <text evidence="2">The sequence shown here is derived from an EMBL/GenBank/DDBJ whole genome shotgun (WGS) entry which is preliminary data.</text>
</comment>
<dbReference type="Gene3D" id="3.10.20.720">
    <property type="match status" value="1"/>
</dbReference>
<dbReference type="RefSeq" id="XP_007738429.1">
    <property type="nucleotide sequence ID" value="XM_007740239.1"/>
</dbReference>
<feature type="region of interest" description="Disordered" evidence="1">
    <location>
        <begin position="128"/>
        <end position="153"/>
    </location>
</feature>
<proteinExistence type="predicted"/>
<evidence type="ECO:0000313" key="2">
    <source>
        <dbReference type="EMBL" id="EXJ76991.1"/>
    </source>
</evidence>
<dbReference type="Proteomes" id="UP000019478">
    <property type="component" value="Unassembled WGS sequence"/>
</dbReference>
<dbReference type="HOGENOM" id="CLU_031572_0_0_1"/>
<dbReference type="Pfam" id="PF05238">
    <property type="entry name" value="CENP-N"/>
    <property type="match status" value="1"/>
</dbReference>
<dbReference type="eggNOG" id="ENOG502QVRZ">
    <property type="taxonomic scope" value="Eukaryota"/>
</dbReference>
<sequence length="436" mass="48489">MAPVVAKSLSRLSREAVIDLALSWLEDRRTSKPYLLNNRRLFEVEEEDYLHVPAENIEALRLIYRQFQKDGSQIRKQDVIDRIVDGDWRRGLSLHQHASIDFAYLEQNDAALRWSALRLVPLAREEHTLQGEDESYPSKKRRKLSHDGGNPGYPQVSPQTFLAALKAEISPLVKAHYHLHRMAAPYDLTIIRLYITPDTAFRPRSSSVPRRAREATDSGRVMYVALPDNCPYVYVSLSGSTGSAGRGRGARDSKGRVMAKVDMATMKKIVLEAIPKALSRPQERWALESTKLTAKSLQSVCELRGNQKPGTGGGAYSVFTIKTRASQSSPVDVQVQEEPTESDLRSPVGQRFGHMTGEHYAALDRVHVTIKNLIQRDADTCPDPLGKDTGDAGLTFAGSDVFLGLRKLAEMGTAYVDLDRMPAWMTGEMGVSSLTG</sequence>
<keyword evidence="3" id="KW-1185">Reference proteome</keyword>
<dbReference type="GO" id="GO:0007059">
    <property type="term" value="P:chromosome segregation"/>
    <property type="evidence" value="ECO:0007669"/>
    <property type="project" value="InterPro"/>
</dbReference>
<dbReference type="STRING" id="1182542.W9XJ44"/>
<dbReference type="EMBL" id="AMGY01000011">
    <property type="protein sequence ID" value="EXJ76991.1"/>
    <property type="molecule type" value="Genomic_DNA"/>
</dbReference>
<organism evidence="2 3">
    <name type="scientific">Capronia epimyces CBS 606.96</name>
    <dbReference type="NCBI Taxonomy" id="1182542"/>
    <lineage>
        <taxon>Eukaryota</taxon>
        <taxon>Fungi</taxon>
        <taxon>Dikarya</taxon>
        <taxon>Ascomycota</taxon>
        <taxon>Pezizomycotina</taxon>
        <taxon>Eurotiomycetes</taxon>
        <taxon>Chaetothyriomycetidae</taxon>
        <taxon>Chaetothyriales</taxon>
        <taxon>Herpotrichiellaceae</taxon>
        <taxon>Capronia</taxon>
    </lineage>
</organism>
<evidence type="ECO:0000256" key="1">
    <source>
        <dbReference type="SAM" id="MobiDB-lite"/>
    </source>
</evidence>
<protein>
    <submittedName>
        <fullName evidence="2">Uncharacterized protein</fullName>
    </submittedName>
</protein>
<reference evidence="2 3" key="1">
    <citation type="submission" date="2013-03" db="EMBL/GenBank/DDBJ databases">
        <title>The Genome Sequence of Capronia epimyces CBS 606.96.</title>
        <authorList>
            <consortium name="The Broad Institute Genomics Platform"/>
            <person name="Cuomo C."/>
            <person name="de Hoog S."/>
            <person name="Gorbushina A."/>
            <person name="Walker B."/>
            <person name="Young S.K."/>
            <person name="Zeng Q."/>
            <person name="Gargeya S."/>
            <person name="Fitzgerald M."/>
            <person name="Haas B."/>
            <person name="Abouelleil A."/>
            <person name="Allen A.W."/>
            <person name="Alvarado L."/>
            <person name="Arachchi H.M."/>
            <person name="Berlin A.M."/>
            <person name="Chapman S.B."/>
            <person name="Gainer-Dewar J."/>
            <person name="Goldberg J."/>
            <person name="Griggs A."/>
            <person name="Gujja S."/>
            <person name="Hansen M."/>
            <person name="Howarth C."/>
            <person name="Imamovic A."/>
            <person name="Ireland A."/>
            <person name="Larimer J."/>
            <person name="McCowan C."/>
            <person name="Murphy C."/>
            <person name="Pearson M."/>
            <person name="Poon T.W."/>
            <person name="Priest M."/>
            <person name="Roberts A."/>
            <person name="Saif S."/>
            <person name="Shea T."/>
            <person name="Sisk P."/>
            <person name="Sykes S."/>
            <person name="Wortman J."/>
            <person name="Nusbaum C."/>
            <person name="Birren B."/>
        </authorList>
    </citation>
    <scope>NUCLEOTIDE SEQUENCE [LARGE SCALE GENOMIC DNA]</scope>
    <source>
        <strain evidence="2 3">CBS 606.96</strain>
    </source>
</reference>
<evidence type="ECO:0000313" key="3">
    <source>
        <dbReference type="Proteomes" id="UP000019478"/>
    </source>
</evidence>
<dbReference type="GO" id="GO:0034080">
    <property type="term" value="P:CENP-A containing chromatin assembly"/>
    <property type="evidence" value="ECO:0007669"/>
    <property type="project" value="InterPro"/>
</dbReference>